<evidence type="ECO:0000313" key="3">
    <source>
        <dbReference type="EMBL" id="PIT92634.1"/>
    </source>
</evidence>
<evidence type="ECO:0000259" key="2">
    <source>
        <dbReference type="PROSITE" id="PS50994"/>
    </source>
</evidence>
<dbReference type="GO" id="GO:0004803">
    <property type="term" value="F:transposase activity"/>
    <property type="evidence" value="ECO:0007669"/>
    <property type="project" value="TreeGrafter"/>
</dbReference>
<feature type="domain" description="Integrase catalytic" evidence="2">
    <location>
        <begin position="167"/>
        <end position="329"/>
    </location>
</feature>
<name>A0A2M6WIS1_9BACT</name>
<proteinExistence type="predicted"/>
<comment type="caution">
    <text evidence="3">The sequence shown here is derived from an EMBL/GenBank/DDBJ whole genome shotgun (WGS) entry which is preliminary data.</text>
</comment>
<dbReference type="NCBIfam" id="NF033563">
    <property type="entry name" value="transpos_IS30"/>
    <property type="match status" value="1"/>
</dbReference>
<dbReference type="InterPro" id="IPR036397">
    <property type="entry name" value="RNaseH_sf"/>
</dbReference>
<dbReference type="PANTHER" id="PTHR10948:SF23">
    <property type="entry name" value="TRANSPOSASE INSI FOR INSERTION SEQUENCE ELEMENT IS30A-RELATED"/>
    <property type="match status" value="1"/>
</dbReference>
<organism evidence="3 4">
    <name type="scientific">Candidatus Harrisonbacteria bacterium CG10_big_fil_rev_8_21_14_0_10_42_17</name>
    <dbReference type="NCBI Taxonomy" id="1974584"/>
    <lineage>
        <taxon>Bacteria</taxon>
        <taxon>Candidatus Harrisoniibacteriota</taxon>
    </lineage>
</organism>
<protein>
    <recommendedName>
        <fullName evidence="2">Integrase catalytic domain-containing protein</fullName>
    </recommendedName>
</protein>
<dbReference type="Proteomes" id="UP000228635">
    <property type="component" value="Unassembled WGS sequence"/>
</dbReference>
<dbReference type="Pfam" id="PF13936">
    <property type="entry name" value="HTH_38"/>
    <property type="match status" value="1"/>
</dbReference>
<sequence>MKFKHFSIEECEKIQEMLWQKSSIRVIAKAMGRSPSSVSREINRNIPLKRSYRPRIAHGRALEKRTSRSRKIRLKNGLVRRYVLIGLKSGLSPEQISGRLHLEYPKESISHEAIYQYIYSHIYRGGCGKVRPGYHDLRKYLKRRHKRRGQRGMRSVQRVFRPKGPSIDDRPKEIETRKVLGHWETGSMISKKSKVGLNTLVERKTGLVFISRIENSKAETTKDIIVERLGRLPSEVRKTVTSDNGTENSLFDSVMTELGILWFFAHPYHSWERGTNENTNGLIRWYFPKGTDFATIDDEAIRVVENALNNRPRKRLGWKTPLEAFNESVALTG</sequence>
<dbReference type="AlphaFoldDB" id="A0A2M6WIS1"/>
<dbReference type="SUPFAM" id="SSF53098">
    <property type="entry name" value="Ribonuclease H-like"/>
    <property type="match status" value="1"/>
</dbReference>
<dbReference type="GO" id="GO:0005829">
    <property type="term" value="C:cytosol"/>
    <property type="evidence" value="ECO:0007669"/>
    <property type="project" value="TreeGrafter"/>
</dbReference>
<dbReference type="InterPro" id="IPR012337">
    <property type="entry name" value="RNaseH-like_sf"/>
</dbReference>
<dbReference type="PROSITE" id="PS50994">
    <property type="entry name" value="INTEGRASE"/>
    <property type="match status" value="1"/>
</dbReference>
<dbReference type="InterPro" id="IPR053392">
    <property type="entry name" value="Transposase_IS30-like"/>
</dbReference>
<dbReference type="GO" id="GO:0003676">
    <property type="term" value="F:nucleic acid binding"/>
    <property type="evidence" value="ECO:0007669"/>
    <property type="project" value="InterPro"/>
</dbReference>
<dbReference type="EMBL" id="PFBA01000013">
    <property type="protein sequence ID" value="PIT92634.1"/>
    <property type="molecule type" value="Genomic_DNA"/>
</dbReference>
<dbReference type="InterPro" id="IPR025246">
    <property type="entry name" value="IS30-like_HTH"/>
</dbReference>
<dbReference type="InterPro" id="IPR001584">
    <property type="entry name" value="Integrase_cat-core"/>
</dbReference>
<evidence type="ECO:0000256" key="1">
    <source>
        <dbReference type="ARBA" id="ARBA00023172"/>
    </source>
</evidence>
<gene>
    <name evidence="3" type="ORF">COU08_01405</name>
</gene>
<dbReference type="Gene3D" id="3.30.420.10">
    <property type="entry name" value="Ribonuclease H-like superfamily/Ribonuclease H"/>
    <property type="match status" value="1"/>
</dbReference>
<dbReference type="GO" id="GO:0015074">
    <property type="term" value="P:DNA integration"/>
    <property type="evidence" value="ECO:0007669"/>
    <property type="project" value="InterPro"/>
</dbReference>
<dbReference type="GO" id="GO:0032196">
    <property type="term" value="P:transposition"/>
    <property type="evidence" value="ECO:0007669"/>
    <property type="project" value="TreeGrafter"/>
</dbReference>
<keyword evidence="1" id="KW-0233">DNA recombination</keyword>
<evidence type="ECO:0000313" key="4">
    <source>
        <dbReference type="Proteomes" id="UP000228635"/>
    </source>
</evidence>
<reference evidence="4" key="1">
    <citation type="submission" date="2017-09" db="EMBL/GenBank/DDBJ databases">
        <title>Depth-based differentiation of microbial function through sediment-hosted aquifers and enrichment of novel symbionts in the deep terrestrial subsurface.</title>
        <authorList>
            <person name="Probst A.J."/>
            <person name="Ladd B."/>
            <person name="Jarett J.K."/>
            <person name="Geller-Mcgrath D.E."/>
            <person name="Sieber C.M.K."/>
            <person name="Emerson J.B."/>
            <person name="Anantharaman K."/>
            <person name="Thomas B.C."/>
            <person name="Malmstrom R."/>
            <person name="Stieglmeier M."/>
            <person name="Klingl A."/>
            <person name="Woyke T."/>
            <person name="Ryan C.M."/>
            <person name="Banfield J.F."/>
        </authorList>
    </citation>
    <scope>NUCLEOTIDE SEQUENCE [LARGE SCALE GENOMIC DNA]</scope>
</reference>
<dbReference type="PANTHER" id="PTHR10948">
    <property type="entry name" value="TRANSPOSASE"/>
    <property type="match status" value="1"/>
</dbReference>
<accession>A0A2M6WIS1</accession>
<dbReference type="InterPro" id="IPR051917">
    <property type="entry name" value="Transposase-Integrase"/>
</dbReference>
<dbReference type="GO" id="GO:0006310">
    <property type="term" value="P:DNA recombination"/>
    <property type="evidence" value="ECO:0007669"/>
    <property type="project" value="UniProtKB-KW"/>
</dbReference>